<protein>
    <submittedName>
        <fullName evidence="3">G_PROTEIN_RECEP_F1_2 domain-containing protein</fullName>
    </submittedName>
</protein>
<feature type="transmembrane region" description="Helical" evidence="1">
    <location>
        <begin position="23"/>
        <end position="49"/>
    </location>
</feature>
<reference evidence="2" key="1">
    <citation type="journal article" date="2013" name="Genetics">
        <title>The draft genome and transcriptome of Panagrellus redivivus are shaped by the harsh demands of a free-living lifestyle.</title>
        <authorList>
            <person name="Srinivasan J."/>
            <person name="Dillman A.R."/>
            <person name="Macchietto M.G."/>
            <person name="Heikkinen L."/>
            <person name="Lakso M."/>
            <person name="Fracchia K.M."/>
            <person name="Antoshechkin I."/>
            <person name="Mortazavi A."/>
            <person name="Wong G."/>
            <person name="Sternberg P.W."/>
        </authorList>
    </citation>
    <scope>NUCLEOTIDE SEQUENCE [LARGE SCALE GENOMIC DNA]</scope>
    <source>
        <strain evidence="2">MT8872</strain>
    </source>
</reference>
<evidence type="ECO:0000256" key="1">
    <source>
        <dbReference type="SAM" id="Phobius"/>
    </source>
</evidence>
<feature type="transmembrane region" description="Helical" evidence="1">
    <location>
        <begin position="148"/>
        <end position="167"/>
    </location>
</feature>
<accession>A0A7E4URN1</accession>
<sequence length="244" mass="27295">MDITTTMNGSIDQTFALSTSDKTAFMCILYIVLGVLSIFANIINISIFLTSRELRSNYIFHIVVDFGEIVNGLSYITCGIGRGSALIEGLFTTPITAHDCFYNRYWTVLLILGTEIPAWMTIVCAVERVVAVHNPTTYLKYFNKRNKILLVLASMSCIGGSMVWAALSALHNERINLTRHCSIIESTGRIFSTTHFVFVPFAYVGSFVSLCVIAFVHRVGFCTSSYFLCGMKADNYSKQQRMFT</sequence>
<organism evidence="2 3">
    <name type="scientific">Panagrellus redivivus</name>
    <name type="common">Microworm</name>
    <dbReference type="NCBI Taxonomy" id="6233"/>
    <lineage>
        <taxon>Eukaryota</taxon>
        <taxon>Metazoa</taxon>
        <taxon>Ecdysozoa</taxon>
        <taxon>Nematoda</taxon>
        <taxon>Chromadorea</taxon>
        <taxon>Rhabditida</taxon>
        <taxon>Tylenchina</taxon>
        <taxon>Panagrolaimomorpha</taxon>
        <taxon>Panagrolaimoidea</taxon>
        <taxon>Panagrolaimidae</taxon>
        <taxon>Panagrellus</taxon>
    </lineage>
</organism>
<name>A0A7E4URN1_PANRE</name>
<proteinExistence type="predicted"/>
<keyword evidence="1" id="KW-0472">Membrane</keyword>
<dbReference type="Proteomes" id="UP000492821">
    <property type="component" value="Unassembled WGS sequence"/>
</dbReference>
<feature type="transmembrane region" description="Helical" evidence="1">
    <location>
        <begin position="196"/>
        <end position="216"/>
    </location>
</feature>
<dbReference type="WBParaSite" id="Pan_g12025.t1">
    <property type="protein sequence ID" value="Pan_g12025.t1"/>
    <property type="gene ID" value="Pan_g12025"/>
</dbReference>
<keyword evidence="1" id="KW-1133">Transmembrane helix</keyword>
<keyword evidence="1" id="KW-0812">Transmembrane</keyword>
<dbReference type="AlphaFoldDB" id="A0A7E4URN1"/>
<keyword evidence="2" id="KW-1185">Reference proteome</keyword>
<reference evidence="3" key="2">
    <citation type="submission" date="2020-10" db="UniProtKB">
        <authorList>
            <consortium name="WormBaseParasite"/>
        </authorList>
    </citation>
    <scope>IDENTIFICATION</scope>
</reference>
<dbReference type="Gene3D" id="1.20.1070.10">
    <property type="entry name" value="Rhodopsin 7-helix transmembrane proteins"/>
    <property type="match status" value="1"/>
</dbReference>
<evidence type="ECO:0000313" key="2">
    <source>
        <dbReference type="Proteomes" id="UP000492821"/>
    </source>
</evidence>
<evidence type="ECO:0000313" key="3">
    <source>
        <dbReference type="WBParaSite" id="Pan_g12025.t1"/>
    </source>
</evidence>